<gene>
    <name evidence="1" type="ORF">GCM10022236_17900</name>
</gene>
<name>A0ABP6ZQF0_9ACTN</name>
<dbReference type="RefSeq" id="WP_344803528.1">
    <property type="nucleotide sequence ID" value="NZ_BAABAB010000010.1"/>
</dbReference>
<dbReference type="EMBL" id="BAABAB010000010">
    <property type="protein sequence ID" value="GAA3616170.1"/>
    <property type="molecule type" value="Genomic_DNA"/>
</dbReference>
<sequence length="117" mass="12090">MSGGSGSENPDAGQGPVLLDIGGDVGALVVTMPAWLDGLEVEIRPVTGHLHHHHYPHVAVVPRPTVAGIVHSLVYPDLAAGRYRLHPLPGGEAVLEVEVVGGGVTEAVWPARPGGHE</sequence>
<reference evidence="2" key="1">
    <citation type="journal article" date="2019" name="Int. J. Syst. Evol. Microbiol.">
        <title>The Global Catalogue of Microorganisms (GCM) 10K type strain sequencing project: providing services to taxonomists for standard genome sequencing and annotation.</title>
        <authorList>
            <consortium name="The Broad Institute Genomics Platform"/>
            <consortium name="The Broad Institute Genome Sequencing Center for Infectious Disease"/>
            <person name="Wu L."/>
            <person name="Ma J."/>
        </authorList>
    </citation>
    <scope>NUCLEOTIDE SEQUENCE [LARGE SCALE GENOMIC DNA]</scope>
    <source>
        <strain evidence="2">JCM 16929</strain>
    </source>
</reference>
<evidence type="ECO:0000313" key="1">
    <source>
        <dbReference type="EMBL" id="GAA3616170.1"/>
    </source>
</evidence>
<dbReference type="Proteomes" id="UP001501490">
    <property type="component" value="Unassembled WGS sequence"/>
</dbReference>
<accession>A0ABP6ZQF0</accession>
<organism evidence="1 2">
    <name type="scientific">Microlunatus ginsengisoli</name>
    <dbReference type="NCBI Taxonomy" id="363863"/>
    <lineage>
        <taxon>Bacteria</taxon>
        <taxon>Bacillati</taxon>
        <taxon>Actinomycetota</taxon>
        <taxon>Actinomycetes</taxon>
        <taxon>Propionibacteriales</taxon>
        <taxon>Propionibacteriaceae</taxon>
        <taxon>Microlunatus</taxon>
    </lineage>
</organism>
<keyword evidence="2" id="KW-1185">Reference proteome</keyword>
<proteinExistence type="predicted"/>
<evidence type="ECO:0000313" key="2">
    <source>
        <dbReference type="Proteomes" id="UP001501490"/>
    </source>
</evidence>
<protein>
    <submittedName>
        <fullName evidence="1">Uncharacterized protein</fullName>
    </submittedName>
</protein>
<comment type="caution">
    <text evidence="1">The sequence shown here is derived from an EMBL/GenBank/DDBJ whole genome shotgun (WGS) entry which is preliminary data.</text>
</comment>